<gene>
    <name evidence="1" type="ORF">BD833_12070</name>
</gene>
<dbReference type="Pfam" id="PF14099">
    <property type="entry name" value="Polysacc_lyase"/>
    <property type="match status" value="1"/>
</dbReference>
<comment type="caution">
    <text evidence="1">The sequence shown here is derived from an EMBL/GenBank/DDBJ whole genome shotgun (WGS) entry which is preliminary data.</text>
</comment>
<keyword evidence="2" id="KW-1185">Reference proteome</keyword>
<proteinExistence type="predicted"/>
<dbReference type="Proteomes" id="UP000322499">
    <property type="component" value="Unassembled WGS sequence"/>
</dbReference>
<protein>
    <submittedName>
        <fullName evidence="1">Polysaccharide lyase-like protein</fullName>
    </submittedName>
</protein>
<dbReference type="InterPro" id="IPR025975">
    <property type="entry name" value="Polysacc_lyase"/>
</dbReference>
<name>A0A5S5CR21_9ACTN</name>
<organism evidence="1 2">
    <name type="scientific">Blastococcus xanthinilyticus</name>
    <dbReference type="NCBI Taxonomy" id="1564164"/>
    <lineage>
        <taxon>Bacteria</taxon>
        <taxon>Bacillati</taxon>
        <taxon>Actinomycetota</taxon>
        <taxon>Actinomycetes</taxon>
        <taxon>Geodermatophilales</taxon>
        <taxon>Geodermatophilaceae</taxon>
        <taxon>Blastococcus</taxon>
    </lineage>
</organism>
<dbReference type="AlphaFoldDB" id="A0A5S5CR21"/>
<reference evidence="1 2" key="1">
    <citation type="submission" date="2019-07" db="EMBL/GenBank/DDBJ databases">
        <title>Genomic Encyclopedia of Archaeal and Bacterial Type Strains, Phase II (KMG-II): from individual species to whole genera.</title>
        <authorList>
            <person name="Goeker M."/>
        </authorList>
    </citation>
    <scope>NUCLEOTIDE SEQUENCE [LARGE SCALE GENOMIC DNA]</scope>
    <source>
        <strain evidence="1 2">DSM 46842</strain>
    </source>
</reference>
<dbReference type="EMBL" id="VNHW01000020">
    <property type="protein sequence ID" value="TYP82086.1"/>
    <property type="molecule type" value="Genomic_DNA"/>
</dbReference>
<dbReference type="RefSeq" id="WP_166535124.1">
    <property type="nucleotide sequence ID" value="NZ_VNHW01000020.1"/>
</dbReference>
<dbReference type="Gene3D" id="2.60.120.200">
    <property type="match status" value="1"/>
</dbReference>
<accession>A0A5S5CR21</accession>
<evidence type="ECO:0000313" key="1">
    <source>
        <dbReference type="EMBL" id="TYP82086.1"/>
    </source>
</evidence>
<evidence type="ECO:0000313" key="2">
    <source>
        <dbReference type="Proteomes" id="UP000322499"/>
    </source>
</evidence>
<dbReference type="GO" id="GO:0016829">
    <property type="term" value="F:lyase activity"/>
    <property type="evidence" value="ECO:0007669"/>
    <property type="project" value="UniProtKB-KW"/>
</dbReference>
<keyword evidence="1" id="KW-0456">Lyase</keyword>
<sequence>MASRLARITVGGVPRVVDLLSGAPAAGPAPAPARVWHYEALAVGADPVPNPWSEFHGLRTDQREILDVSSQGLGFARALRFNVQPGDTGWGGTSGTLRSEVRASIAQSGSVTVGSEQWWAWPTFFPADFNWDENNQFLIFTQWRHGGAGSGNPNVGLWSDVNENLMLWVRGGSGGAVSGDAQYEKTYNLGPIVKGAWSRFMVHQVWSDDPATGLVEVYRNGVLLHSAADANLYTGDTIYIKQGIYSAAGTQRQHFITHGPLRWGSTRDAVENLPPFV</sequence>